<reference evidence="12" key="1">
    <citation type="submission" date="2022-12" db="EMBL/GenBank/DDBJ databases">
        <title>Draft genome assemblies for two species of Escallonia (Escalloniales).</title>
        <authorList>
            <person name="Chanderbali A."/>
            <person name="Dervinis C."/>
            <person name="Anghel I."/>
            <person name="Soltis D."/>
            <person name="Soltis P."/>
            <person name="Zapata F."/>
        </authorList>
    </citation>
    <scope>NUCLEOTIDE SEQUENCE</scope>
    <source>
        <strain evidence="12">UCBG92.1500</strain>
        <tissue evidence="12">Leaf</tissue>
    </source>
</reference>
<gene>
    <name evidence="12" type="ORF">RJ640_024370</name>
</gene>
<evidence type="ECO:0000259" key="11">
    <source>
        <dbReference type="Pfam" id="PF01095"/>
    </source>
</evidence>
<comment type="pathway">
    <text evidence="1 10">Glycan metabolism; pectin degradation; 2-dehydro-3-deoxy-D-gluconate from pectin: step 1/5.</text>
</comment>
<comment type="similarity">
    <text evidence="2">Belongs to the pectinesterase family.</text>
</comment>
<evidence type="ECO:0000256" key="3">
    <source>
        <dbReference type="ARBA" id="ARBA00013229"/>
    </source>
</evidence>
<evidence type="ECO:0000256" key="2">
    <source>
        <dbReference type="ARBA" id="ARBA00008891"/>
    </source>
</evidence>
<comment type="function">
    <text evidence="8">Acts in the modification of cell walls via demethylesterification of cell wall pectin.</text>
</comment>
<dbReference type="PANTHER" id="PTHR31321">
    <property type="entry name" value="ACYL-COA THIOESTER HYDROLASE YBHC-RELATED"/>
    <property type="match status" value="1"/>
</dbReference>
<evidence type="ECO:0000256" key="9">
    <source>
        <dbReference type="PROSITE-ProRule" id="PRU10040"/>
    </source>
</evidence>
<dbReference type="SUPFAM" id="SSF51126">
    <property type="entry name" value="Pectin lyase-like"/>
    <property type="match status" value="1"/>
</dbReference>
<feature type="active site" evidence="9">
    <location>
        <position position="192"/>
    </location>
</feature>
<keyword evidence="4 10" id="KW-0378">Hydrolase</keyword>
<organism evidence="12 13">
    <name type="scientific">Escallonia rubra</name>
    <dbReference type="NCBI Taxonomy" id="112253"/>
    <lineage>
        <taxon>Eukaryota</taxon>
        <taxon>Viridiplantae</taxon>
        <taxon>Streptophyta</taxon>
        <taxon>Embryophyta</taxon>
        <taxon>Tracheophyta</taxon>
        <taxon>Spermatophyta</taxon>
        <taxon>Magnoliopsida</taxon>
        <taxon>eudicotyledons</taxon>
        <taxon>Gunneridae</taxon>
        <taxon>Pentapetalae</taxon>
        <taxon>asterids</taxon>
        <taxon>campanulids</taxon>
        <taxon>Escalloniales</taxon>
        <taxon>Escalloniaceae</taxon>
        <taxon>Escallonia</taxon>
    </lineage>
</organism>
<evidence type="ECO:0000256" key="10">
    <source>
        <dbReference type="RuleBase" id="RU000589"/>
    </source>
</evidence>
<sequence>MSLKYSWCVSACLGLLFVGFELAQKCHGSRHSFGQKLETHSTIRVDQSGSGGFSTVQSAIDSVPNDNRNWILIDIKAGIYKEQVTIPADKPFIYLKGEEKGKTQIVWGDTQLKSATFTSQADNIIAESLTFTNSYNYPPNSNGNPITQALAARISGDKSVFYGCEFFGLQDTLLDDRGRHYFKHCTIEGTTDFIFGMGQSIYEKCTISAISGNVNPEVPGYITAQGRSNPNENEGFVFKDCEVVGTGKTYLGRAWKGYARVVFYRTFLSDVVVPEGWNAWNAAGHEDQITFAEHDCSGPGSDTSKRVEWVKKLNDEELQPLTSISYIDSEGWLSSLPLTVLD</sequence>
<dbReference type="PANTHER" id="PTHR31321:SF76">
    <property type="entry name" value="PECTINESTERASE 10-RELATED"/>
    <property type="match status" value="1"/>
</dbReference>
<keyword evidence="10" id="KW-0732">Signal</keyword>
<dbReference type="AlphaFoldDB" id="A0AA88R7Q3"/>
<dbReference type="FunFam" id="2.160.20.10:FF:000013">
    <property type="entry name" value="Pectinesterase"/>
    <property type="match status" value="1"/>
</dbReference>
<feature type="chain" id="PRO_5041519148" description="Pectinesterase" evidence="10">
    <location>
        <begin position="24"/>
        <end position="342"/>
    </location>
</feature>
<evidence type="ECO:0000256" key="1">
    <source>
        <dbReference type="ARBA" id="ARBA00005184"/>
    </source>
</evidence>
<keyword evidence="6" id="KW-0325">Glycoprotein</keyword>
<dbReference type="GO" id="GO:0042545">
    <property type="term" value="P:cell wall modification"/>
    <property type="evidence" value="ECO:0007669"/>
    <property type="project" value="UniProtKB-UniRule"/>
</dbReference>
<evidence type="ECO:0000256" key="6">
    <source>
        <dbReference type="ARBA" id="ARBA00023180"/>
    </source>
</evidence>
<dbReference type="PROSITE" id="PS00503">
    <property type="entry name" value="PECTINESTERASE_2"/>
    <property type="match status" value="1"/>
</dbReference>
<comment type="caution">
    <text evidence="12">The sequence shown here is derived from an EMBL/GenBank/DDBJ whole genome shotgun (WGS) entry which is preliminary data.</text>
</comment>
<keyword evidence="13" id="KW-1185">Reference proteome</keyword>
<keyword evidence="5 10" id="KW-0063">Aspartyl esterase</keyword>
<evidence type="ECO:0000256" key="7">
    <source>
        <dbReference type="ARBA" id="ARBA00047928"/>
    </source>
</evidence>
<dbReference type="EMBL" id="JAVXUO010001702">
    <property type="protein sequence ID" value="KAK2979869.1"/>
    <property type="molecule type" value="Genomic_DNA"/>
</dbReference>
<dbReference type="InterPro" id="IPR012334">
    <property type="entry name" value="Pectin_lyas_fold"/>
</dbReference>
<feature type="signal peptide" evidence="10">
    <location>
        <begin position="1"/>
        <end position="23"/>
    </location>
</feature>
<evidence type="ECO:0000313" key="12">
    <source>
        <dbReference type="EMBL" id="KAK2979869.1"/>
    </source>
</evidence>
<dbReference type="Pfam" id="PF01095">
    <property type="entry name" value="Pectinesterase"/>
    <property type="match status" value="1"/>
</dbReference>
<evidence type="ECO:0000256" key="8">
    <source>
        <dbReference type="ARBA" id="ARBA00057335"/>
    </source>
</evidence>
<comment type="catalytic activity">
    <reaction evidence="7 10">
        <text>[(1-&gt;4)-alpha-D-galacturonosyl methyl ester](n) + n H2O = [(1-&gt;4)-alpha-D-galacturonosyl](n) + n methanol + n H(+)</text>
        <dbReference type="Rhea" id="RHEA:22380"/>
        <dbReference type="Rhea" id="RHEA-COMP:14570"/>
        <dbReference type="Rhea" id="RHEA-COMP:14573"/>
        <dbReference type="ChEBI" id="CHEBI:15377"/>
        <dbReference type="ChEBI" id="CHEBI:15378"/>
        <dbReference type="ChEBI" id="CHEBI:17790"/>
        <dbReference type="ChEBI" id="CHEBI:140522"/>
        <dbReference type="ChEBI" id="CHEBI:140523"/>
        <dbReference type="EC" id="3.1.1.11"/>
    </reaction>
</comment>
<dbReference type="Gene3D" id="2.160.20.10">
    <property type="entry name" value="Single-stranded right-handed beta-helix, Pectin lyase-like"/>
    <property type="match status" value="1"/>
</dbReference>
<evidence type="ECO:0000256" key="5">
    <source>
        <dbReference type="ARBA" id="ARBA00023085"/>
    </source>
</evidence>
<dbReference type="Proteomes" id="UP001187471">
    <property type="component" value="Unassembled WGS sequence"/>
</dbReference>
<name>A0AA88R7Q3_9ASTE</name>
<dbReference type="InterPro" id="IPR011050">
    <property type="entry name" value="Pectin_lyase_fold/virulence"/>
</dbReference>
<evidence type="ECO:0000313" key="13">
    <source>
        <dbReference type="Proteomes" id="UP001187471"/>
    </source>
</evidence>
<feature type="domain" description="Pectinesterase catalytic" evidence="11">
    <location>
        <begin position="44"/>
        <end position="329"/>
    </location>
</feature>
<dbReference type="InterPro" id="IPR033131">
    <property type="entry name" value="Pectinesterase_Asp_AS"/>
</dbReference>
<evidence type="ECO:0000256" key="4">
    <source>
        <dbReference type="ARBA" id="ARBA00022801"/>
    </source>
</evidence>
<dbReference type="GO" id="GO:0030599">
    <property type="term" value="F:pectinesterase activity"/>
    <property type="evidence" value="ECO:0007669"/>
    <property type="project" value="UniProtKB-UniRule"/>
</dbReference>
<protein>
    <recommendedName>
        <fullName evidence="3 10">Pectinesterase</fullName>
        <ecNumber evidence="3 10">3.1.1.11</ecNumber>
    </recommendedName>
</protein>
<dbReference type="EC" id="3.1.1.11" evidence="3 10"/>
<accession>A0AA88R7Q3</accession>
<proteinExistence type="inferred from homology"/>
<dbReference type="InterPro" id="IPR000070">
    <property type="entry name" value="Pectinesterase_cat"/>
</dbReference>
<dbReference type="GO" id="GO:0045490">
    <property type="term" value="P:pectin catabolic process"/>
    <property type="evidence" value="ECO:0007669"/>
    <property type="project" value="UniProtKB-UniRule"/>
</dbReference>